<dbReference type="EMBL" id="PKPP01003888">
    <property type="protein sequence ID" value="PWA67150.1"/>
    <property type="molecule type" value="Genomic_DNA"/>
</dbReference>
<dbReference type="Proteomes" id="UP000245207">
    <property type="component" value="Unassembled WGS sequence"/>
</dbReference>
<dbReference type="OrthoDB" id="1854109at2759"/>
<sequence>MKIQNRKRVINIYMQTQRFSLWSMKKGPDLEAALTRNHRWKKFKSLDLQWKALNWLKKYPCCFKTYLDKDEYYCRLTKKMMFLVEEEEQNVKDMQEPVVVRD</sequence>
<accession>A0A2U1N0W3</accession>
<dbReference type="AlphaFoldDB" id="A0A2U1N0W3"/>
<comment type="caution">
    <text evidence="2">The sequence shown here is derived from an EMBL/GenBank/DDBJ whole genome shotgun (WGS) entry which is preliminary data.</text>
</comment>
<name>A0A2U1N0W3_ARTAN</name>
<proteinExistence type="predicted"/>
<evidence type="ECO:0000313" key="3">
    <source>
        <dbReference type="Proteomes" id="UP000245207"/>
    </source>
</evidence>
<protein>
    <submittedName>
        <fullName evidence="2">Protein ROOT PRIMORDIUM DEFECTIVE 1</fullName>
    </submittedName>
</protein>
<dbReference type="GO" id="GO:0003723">
    <property type="term" value="F:RNA binding"/>
    <property type="evidence" value="ECO:0007669"/>
    <property type="project" value="InterPro"/>
</dbReference>
<dbReference type="InterPro" id="IPR021099">
    <property type="entry name" value="PORR_domain"/>
</dbReference>
<evidence type="ECO:0000313" key="2">
    <source>
        <dbReference type="EMBL" id="PWA67150.1"/>
    </source>
</evidence>
<reference evidence="2 3" key="1">
    <citation type="journal article" date="2018" name="Mol. Plant">
        <title>The genome of Artemisia annua provides insight into the evolution of Asteraceae family and artemisinin biosynthesis.</title>
        <authorList>
            <person name="Shen Q."/>
            <person name="Zhang L."/>
            <person name="Liao Z."/>
            <person name="Wang S."/>
            <person name="Yan T."/>
            <person name="Shi P."/>
            <person name="Liu M."/>
            <person name="Fu X."/>
            <person name="Pan Q."/>
            <person name="Wang Y."/>
            <person name="Lv Z."/>
            <person name="Lu X."/>
            <person name="Zhang F."/>
            <person name="Jiang W."/>
            <person name="Ma Y."/>
            <person name="Chen M."/>
            <person name="Hao X."/>
            <person name="Li L."/>
            <person name="Tang Y."/>
            <person name="Lv G."/>
            <person name="Zhou Y."/>
            <person name="Sun X."/>
            <person name="Brodelius P.E."/>
            <person name="Rose J.K.C."/>
            <person name="Tang K."/>
        </authorList>
    </citation>
    <scope>NUCLEOTIDE SEQUENCE [LARGE SCALE GENOMIC DNA]</scope>
    <source>
        <strain evidence="3">cv. Huhao1</strain>
        <tissue evidence="2">Leaf</tissue>
    </source>
</reference>
<keyword evidence="3" id="KW-1185">Reference proteome</keyword>
<gene>
    <name evidence="2" type="ORF">CTI12_AA320690</name>
</gene>
<organism evidence="2 3">
    <name type="scientific">Artemisia annua</name>
    <name type="common">Sweet wormwood</name>
    <dbReference type="NCBI Taxonomy" id="35608"/>
    <lineage>
        <taxon>Eukaryota</taxon>
        <taxon>Viridiplantae</taxon>
        <taxon>Streptophyta</taxon>
        <taxon>Embryophyta</taxon>
        <taxon>Tracheophyta</taxon>
        <taxon>Spermatophyta</taxon>
        <taxon>Magnoliopsida</taxon>
        <taxon>eudicotyledons</taxon>
        <taxon>Gunneridae</taxon>
        <taxon>Pentapetalae</taxon>
        <taxon>asterids</taxon>
        <taxon>campanulids</taxon>
        <taxon>Asterales</taxon>
        <taxon>Asteraceae</taxon>
        <taxon>Asteroideae</taxon>
        <taxon>Anthemideae</taxon>
        <taxon>Artemisiinae</taxon>
        <taxon>Artemisia</taxon>
    </lineage>
</organism>
<feature type="domain" description="PORR" evidence="1">
    <location>
        <begin position="41"/>
        <end position="99"/>
    </location>
</feature>
<evidence type="ECO:0000259" key="1">
    <source>
        <dbReference type="Pfam" id="PF11955"/>
    </source>
</evidence>
<dbReference type="Pfam" id="PF11955">
    <property type="entry name" value="PORR"/>
    <property type="match status" value="1"/>
</dbReference>
<dbReference type="STRING" id="35608.A0A2U1N0W3"/>